<feature type="non-terminal residue" evidence="1">
    <location>
        <position position="336"/>
    </location>
</feature>
<sequence>MHNLFLGVVHIHFRDIMGIQEREEPSAGDVAPDEPIDIKKMQDCRKLLQSNPTSAQLSRHRIRELAEVADQRGLVVEGEGGKRVKKKVLVEALLNNIVTPDSHPSPQTEYTPLDDVLGEELIDEYSSPSADEDVALRLTHAELDEIRSVIQDVVAPPWRRGPPKNLGCRGHGKLKADQWRSCLEFELPVALMWTWAHGAPDASTDKKQLLLHATNYTDHMQAYLRFVAQALPHYSFRPNHHASLHIGEFLLRYGPMHGWWMFPFERLIGILQQVNTNHKIGMLERTTLETFCTASNAKAFLQQPCCPALLQQCSPVLEHCWGLYQGGTLMTDIRTI</sequence>
<dbReference type="OMA" id="FAFERII"/>
<name>R7SDM2_CONPW</name>
<gene>
    <name evidence="1" type="ORF">CONPUDRAFT_18057</name>
</gene>
<dbReference type="KEGG" id="cput:CONPUDRAFT_18057"/>
<proteinExistence type="predicted"/>
<dbReference type="EMBL" id="JH711593">
    <property type="protein sequence ID" value="EIW74263.1"/>
    <property type="molecule type" value="Genomic_DNA"/>
</dbReference>
<dbReference type="RefSeq" id="XP_007775512.1">
    <property type="nucleotide sequence ID" value="XM_007777322.1"/>
</dbReference>
<dbReference type="AlphaFoldDB" id="R7SDM2"/>
<dbReference type="OrthoDB" id="3269001at2759"/>
<evidence type="ECO:0000313" key="1">
    <source>
        <dbReference type="EMBL" id="EIW74263.1"/>
    </source>
</evidence>
<dbReference type="GeneID" id="19206477"/>
<organism evidence="1 2">
    <name type="scientific">Coniophora puteana (strain RWD-64-598)</name>
    <name type="common">Brown rot fungus</name>
    <dbReference type="NCBI Taxonomy" id="741705"/>
    <lineage>
        <taxon>Eukaryota</taxon>
        <taxon>Fungi</taxon>
        <taxon>Dikarya</taxon>
        <taxon>Basidiomycota</taxon>
        <taxon>Agaricomycotina</taxon>
        <taxon>Agaricomycetes</taxon>
        <taxon>Agaricomycetidae</taxon>
        <taxon>Boletales</taxon>
        <taxon>Coniophorineae</taxon>
        <taxon>Coniophoraceae</taxon>
        <taxon>Coniophora</taxon>
    </lineage>
</organism>
<keyword evidence="2" id="KW-1185">Reference proteome</keyword>
<reference evidence="2" key="1">
    <citation type="journal article" date="2012" name="Science">
        <title>The Paleozoic origin of enzymatic lignin decomposition reconstructed from 31 fungal genomes.</title>
        <authorList>
            <person name="Floudas D."/>
            <person name="Binder M."/>
            <person name="Riley R."/>
            <person name="Barry K."/>
            <person name="Blanchette R.A."/>
            <person name="Henrissat B."/>
            <person name="Martinez A.T."/>
            <person name="Otillar R."/>
            <person name="Spatafora J.W."/>
            <person name="Yadav J.S."/>
            <person name="Aerts A."/>
            <person name="Benoit I."/>
            <person name="Boyd A."/>
            <person name="Carlson A."/>
            <person name="Copeland A."/>
            <person name="Coutinho P.M."/>
            <person name="de Vries R.P."/>
            <person name="Ferreira P."/>
            <person name="Findley K."/>
            <person name="Foster B."/>
            <person name="Gaskell J."/>
            <person name="Glotzer D."/>
            <person name="Gorecki P."/>
            <person name="Heitman J."/>
            <person name="Hesse C."/>
            <person name="Hori C."/>
            <person name="Igarashi K."/>
            <person name="Jurgens J.A."/>
            <person name="Kallen N."/>
            <person name="Kersten P."/>
            <person name="Kohler A."/>
            <person name="Kuees U."/>
            <person name="Kumar T.K.A."/>
            <person name="Kuo A."/>
            <person name="LaButti K."/>
            <person name="Larrondo L.F."/>
            <person name="Lindquist E."/>
            <person name="Ling A."/>
            <person name="Lombard V."/>
            <person name="Lucas S."/>
            <person name="Lundell T."/>
            <person name="Martin R."/>
            <person name="McLaughlin D.J."/>
            <person name="Morgenstern I."/>
            <person name="Morin E."/>
            <person name="Murat C."/>
            <person name="Nagy L.G."/>
            <person name="Nolan M."/>
            <person name="Ohm R.A."/>
            <person name="Patyshakuliyeva A."/>
            <person name="Rokas A."/>
            <person name="Ruiz-Duenas F.J."/>
            <person name="Sabat G."/>
            <person name="Salamov A."/>
            <person name="Samejima M."/>
            <person name="Schmutz J."/>
            <person name="Slot J.C."/>
            <person name="St John F."/>
            <person name="Stenlid J."/>
            <person name="Sun H."/>
            <person name="Sun S."/>
            <person name="Syed K."/>
            <person name="Tsang A."/>
            <person name="Wiebenga A."/>
            <person name="Young D."/>
            <person name="Pisabarro A."/>
            <person name="Eastwood D.C."/>
            <person name="Martin F."/>
            <person name="Cullen D."/>
            <person name="Grigoriev I.V."/>
            <person name="Hibbett D.S."/>
        </authorList>
    </citation>
    <scope>NUCLEOTIDE SEQUENCE [LARGE SCALE GENOMIC DNA]</scope>
    <source>
        <strain evidence="2">RWD-64-598 SS2</strain>
    </source>
</reference>
<evidence type="ECO:0008006" key="3">
    <source>
        <dbReference type="Google" id="ProtNLM"/>
    </source>
</evidence>
<evidence type="ECO:0000313" key="2">
    <source>
        <dbReference type="Proteomes" id="UP000053558"/>
    </source>
</evidence>
<accession>R7SDM2</accession>
<dbReference type="Proteomes" id="UP000053558">
    <property type="component" value="Unassembled WGS sequence"/>
</dbReference>
<protein>
    <recommendedName>
        <fullName evidence="3">DUF4218 domain-containing protein</fullName>
    </recommendedName>
</protein>
<dbReference type="eggNOG" id="ENOG502RCVY">
    <property type="taxonomic scope" value="Eukaryota"/>
</dbReference>